<name>A0AAP0HV36_9MAGN</name>
<dbReference type="EMBL" id="JBBNAE010000009">
    <property type="protein sequence ID" value="KAK9097065.1"/>
    <property type="molecule type" value="Genomic_DNA"/>
</dbReference>
<comment type="caution">
    <text evidence="1">The sequence shown here is derived from an EMBL/GenBank/DDBJ whole genome shotgun (WGS) entry which is preliminary data.</text>
</comment>
<accession>A0AAP0HV36</accession>
<evidence type="ECO:0000313" key="2">
    <source>
        <dbReference type="Proteomes" id="UP001417504"/>
    </source>
</evidence>
<keyword evidence="2" id="KW-1185">Reference proteome</keyword>
<organism evidence="1 2">
    <name type="scientific">Stephania japonica</name>
    <dbReference type="NCBI Taxonomy" id="461633"/>
    <lineage>
        <taxon>Eukaryota</taxon>
        <taxon>Viridiplantae</taxon>
        <taxon>Streptophyta</taxon>
        <taxon>Embryophyta</taxon>
        <taxon>Tracheophyta</taxon>
        <taxon>Spermatophyta</taxon>
        <taxon>Magnoliopsida</taxon>
        <taxon>Ranunculales</taxon>
        <taxon>Menispermaceae</taxon>
        <taxon>Menispermoideae</taxon>
        <taxon>Cissampelideae</taxon>
        <taxon>Stephania</taxon>
    </lineage>
</organism>
<reference evidence="1 2" key="1">
    <citation type="submission" date="2024-01" db="EMBL/GenBank/DDBJ databases">
        <title>Genome assemblies of Stephania.</title>
        <authorList>
            <person name="Yang L."/>
        </authorList>
    </citation>
    <scope>NUCLEOTIDE SEQUENCE [LARGE SCALE GENOMIC DNA]</scope>
    <source>
        <strain evidence="1">QJT</strain>
        <tissue evidence="1">Leaf</tissue>
    </source>
</reference>
<proteinExistence type="predicted"/>
<protein>
    <submittedName>
        <fullName evidence="1">Uncharacterized protein</fullName>
    </submittedName>
</protein>
<sequence>MAILFEATVAILFEATVAILFEAAWNPINLFIFFLFLEGGDVVPNLSMEEHVSEISKKQSRKGNDQWAINPGIKNMVEAAAKATSQAHEAFETDANMHDDTCEGGDERGEEIKTPVLKTIMPKLPSSYRLGNIRKRSTWGIYRHLSASA</sequence>
<dbReference type="Proteomes" id="UP001417504">
    <property type="component" value="Unassembled WGS sequence"/>
</dbReference>
<gene>
    <name evidence="1" type="ORF">Sjap_022562</name>
</gene>
<dbReference type="AlphaFoldDB" id="A0AAP0HV36"/>
<evidence type="ECO:0000313" key="1">
    <source>
        <dbReference type="EMBL" id="KAK9097065.1"/>
    </source>
</evidence>